<feature type="non-terminal residue" evidence="1">
    <location>
        <position position="1"/>
    </location>
</feature>
<gene>
    <name evidence="1" type="ORF">A2U01_0031418</name>
</gene>
<keyword evidence="2" id="KW-1185">Reference proteome</keyword>
<name>A0A392PHF5_9FABA</name>
<evidence type="ECO:0000313" key="2">
    <source>
        <dbReference type="Proteomes" id="UP000265520"/>
    </source>
</evidence>
<reference evidence="1 2" key="1">
    <citation type="journal article" date="2018" name="Front. Plant Sci.">
        <title>Red Clover (Trifolium pratense) and Zigzag Clover (T. medium) - A Picture of Genomic Similarities and Differences.</title>
        <authorList>
            <person name="Dluhosova J."/>
            <person name="Istvanek J."/>
            <person name="Nedelnik J."/>
            <person name="Repkova J."/>
        </authorList>
    </citation>
    <scope>NUCLEOTIDE SEQUENCE [LARGE SCALE GENOMIC DNA]</scope>
    <source>
        <strain evidence="2">cv. 10/8</strain>
        <tissue evidence="1">Leaf</tissue>
    </source>
</reference>
<organism evidence="1 2">
    <name type="scientific">Trifolium medium</name>
    <dbReference type="NCBI Taxonomy" id="97028"/>
    <lineage>
        <taxon>Eukaryota</taxon>
        <taxon>Viridiplantae</taxon>
        <taxon>Streptophyta</taxon>
        <taxon>Embryophyta</taxon>
        <taxon>Tracheophyta</taxon>
        <taxon>Spermatophyta</taxon>
        <taxon>Magnoliopsida</taxon>
        <taxon>eudicotyledons</taxon>
        <taxon>Gunneridae</taxon>
        <taxon>Pentapetalae</taxon>
        <taxon>rosids</taxon>
        <taxon>fabids</taxon>
        <taxon>Fabales</taxon>
        <taxon>Fabaceae</taxon>
        <taxon>Papilionoideae</taxon>
        <taxon>50 kb inversion clade</taxon>
        <taxon>NPAAA clade</taxon>
        <taxon>Hologalegina</taxon>
        <taxon>IRL clade</taxon>
        <taxon>Trifolieae</taxon>
        <taxon>Trifolium</taxon>
    </lineage>
</organism>
<proteinExistence type="predicted"/>
<comment type="caution">
    <text evidence="1">The sequence shown here is derived from an EMBL/GenBank/DDBJ whole genome shotgun (WGS) entry which is preliminary data.</text>
</comment>
<dbReference type="Proteomes" id="UP000265520">
    <property type="component" value="Unassembled WGS sequence"/>
</dbReference>
<evidence type="ECO:0000313" key="1">
    <source>
        <dbReference type="EMBL" id="MCI10325.1"/>
    </source>
</evidence>
<sequence length="32" mass="3610">VARGPDYNTIMMVNSPDDGKGSRIYLNMYALF</sequence>
<accession>A0A392PHF5</accession>
<dbReference type="AlphaFoldDB" id="A0A392PHF5"/>
<dbReference type="EMBL" id="LXQA010075791">
    <property type="protein sequence ID" value="MCI10325.1"/>
    <property type="molecule type" value="Genomic_DNA"/>
</dbReference>
<protein>
    <submittedName>
        <fullName evidence="1">Uncharacterized protein</fullName>
    </submittedName>
</protein>